<name>A0A238F8H9_9BASI</name>
<gene>
    <name evidence="1" type="ORF">BQ2448_1566</name>
</gene>
<accession>A0A238F8H9</accession>
<protein>
    <submittedName>
        <fullName evidence="1">BQ2448_1566 protein</fullName>
    </submittedName>
</protein>
<evidence type="ECO:0000313" key="2">
    <source>
        <dbReference type="Proteomes" id="UP000198372"/>
    </source>
</evidence>
<evidence type="ECO:0000313" key="1">
    <source>
        <dbReference type="EMBL" id="SCV70172.1"/>
    </source>
</evidence>
<keyword evidence="2" id="KW-1185">Reference proteome</keyword>
<organism evidence="1 2">
    <name type="scientific">Microbotryum intermedium</name>
    <dbReference type="NCBI Taxonomy" id="269621"/>
    <lineage>
        <taxon>Eukaryota</taxon>
        <taxon>Fungi</taxon>
        <taxon>Dikarya</taxon>
        <taxon>Basidiomycota</taxon>
        <taxon>Pucciniomycotina</taxon>
        <taxon>Microbotryomycetes</taxon>
        <taxon>Microbotryales</taxon>
        <taxon>Microbotryaceae</taxon>
        <taxon>Microbotryum</taxon>
    </lineage>
</organism>
<reference evidence="2" key="1">
    <citation type="submission" date="2016-09" db="EMBL/GenBank/DDBJ databases">
        <authorList>
            <person name="Jeantristanb JTB J.-T."/>
            <person name="Ricardo R."/>
        </authorList>
    </citation>
    <scope>NUCLEOTIDE SEQUENCE [LARGE SCALE GENOMIC DNA]</scope>
</reference>
<proteinExistence type="predicted"/>
<dbReference type="EMBL" id="FMSP01000005">
    <property type="protein sequence ID" value="SCV70172.1"/>
    <property type="molecule type" value="Genomic_DNA"/>
</dbReference>
<dbReference type="Proteomes" id="UP000198372">
    <property type="component" value="Unassembled WGS sequence"/>
</dbReference>
<dbReference type="AlphaFoldDB" id="A0A238F8H9"/>
<sequence length="50" mass="5530">MVDCGPNVRPAQWANLDRVIRRNHRTILPLGLWQPESAHCTLPAATLAVA</sequence>